<sequence length="175" mass="20714">MYLIIIVIIVLITLIPIPIKVYLLYFDGKYSVFIYGKKLKFTVRRTEKKIEYNFNTLKYISKHRHKFLKYSSKIKLTIGLGLEDAAHTALSFGIVNSLGAAFYNLLNVFFNVRDYNYKVIPFFKKNIFKIEFESIFWISIAKTIYNLFILIFVLMKLRMKILIRKIKNKGSVHYG</sequence>
<evidence type="ECO:0000313" key="3">
    <source>
        <dbReference type="Proteomes" id="UP000000814"/>
    </source>
</evidence>
<keyword evidence="1" id="KW-1133">Transmembrane helix</keyword>
<organism evidence="2 3">
    <name type="scientific">Clostridium acetobutylicum (strain ATCC 824 / DSM 792 / JCM 1419 / IAM 19013 / LMG 5710 / NBRC 13948 / NRRL B-527 / VKM B-1787 / 2291 / W)</name>
    <dbReference type="NCBI Taxonomy" id="272562"/>
    <lineage>
        <taxon>Bacteria</taxon>
        <taxon>Bacillati</taxon>
        <taxon>Bacillota</taxon>
        <taxon>Clostridia</taxon>
        <taxon>Eubacteriales</taxon>
        <taxon>Clostridiaceae</taxon>
        <taxon>Clostridium</taxon>
    </lineage>
</organism>
<keyword evidence="3" id="KW-1185">Reference proteome</keyword>
<dbReference type="Pfam" id="PF11167">
    <property type="entry name" value="DUF2953"/>
    <property type="match status" value="1"/>
</dbReference>
<dbReference type="OrthoDB" id="1936725at2"/>
<dbReference type="AlphaFoldDB" id="Q97HF3"/>
<protein>
    <submittedName>
        <fullName evidence="2">Predicted membrane protein</fullName>
    </submittedName>
</protein>
<dbReference type="STRING" id="272562.CA_C2058"/>
<keyword evidence="1" id="KW-0472">Membrane</keyword>
<dbReference type="HOGENOM" id="CLU_118473_1_0_9"/>
<proteinExistence type="predicted"/>
<name>Q97HF3_CLOAB</name>
<dbReference type="GeneID" id="44998542"/>
<feature type="transmembrane region" description="Helical" evidence="1">
    <location>
        <begin position="6"/>
        <end position="25"/>
    </location>
</feature>
<reference evidence="2 3" key="1">
    <citation type="journal article" date="2001" name="J. Bacteriol.">
        <title>Genome sequence and comparative analysis of the solvent-producing bacterium Clostridium acetobutylicum.</title>
        <authorList>
            <person name="Nolling J."/>
            <person name="Breton G."/>
            <person name="Omelchenko M.V."/>
            <person name="Makarova K.S."/>
            <person name="Zeng Q."/>
            <person name="Gibson R."/>
            <person name="Lee H.M."/>
            <person name="Dubois J."/>
            <person name="Qiu D."/>
            <person name="Hitti J."/>
            <person name="Wolf Y.I."/>
            <person name="Tatusov R.L."/>
            <person name="Sabathe F."/>
            <person name="Doucette-Stamm L."/>
            <person name="Soucaille P."/>
            <person name="Daly M.J."/>
            <person name="Bennett G.N."/>
            <person name="Koonin E.V."/>
            <person name="Smith D.R."/>
        </authorList>
    </citation>
    <scope>NUCLEOTIDE SEQUENCE [LARGE SCALE GENOMIC DNA]</scope>
    <source>
        <strain evidence="3">ATCC 824 / DSM 792 / JCM 1419 / LMG 5710 / VKM B-1787</strain>
    </source>
</reference>
<evidence type="ECO:0000256" key="1">
    <source>
        <dbReference type="SAM" id="Phobius"/>
    </source>
</evidence>
<dbReference type="PATRIC" id="fig|272562.8.peg.2264"/>
<dbReference type="InterPro" id="IPR021338">
    <property type="entry name" value="DUF2953"/>
</dbReference>
<evidence type="ECO:0000313" key="2">
    <source>
        <dbReference type="EMBL" id="AAK80017.1"/>
    </source>
</evidence>
<feature type="transmembrane region" description="Helical" evidence="1">
    <location>
        <begin position="135"/>
        <end position="155"/>
    </location>
</feature>
<dbReference type="EMBL" id="AE001437">
    <property type="protein sequence ID" value="AAK80017.1"/>
    <property type="molecule type" value="Genomic_DNA"/>
</dbReference>
<gene>
    <name evidence="2" type="ordered locus">CA_C2058</name>
</gene>
<dbReference type="RefSeq" id="WP_010965358.1">
    <property type="nucleotide sequence ID" value="NC_003030.1"/>
</dbReference>
<dbReference type="KEGG" id="cac:CA_C2058"/>
<accession>Q97HF3</accession>
<feature type="transmembrane region" description="Helical" evidence="1">
    <location>
        <begin position="85"/>
        <end position="106"/>
    </location>
</feature>
<dbReference type="PIR" id="F97153">
    <property type="entry name" value="F97153"/>
</dbReference>
<keyword evidence="1" id="KW-0812">Transmembrane</keyword>
<dbReference type="Proteomes" id="UP000000814">
    <property type="component" value="Chromosome"/>
</dbReference>